<dbReference type="Proteomes" id="UP001057402">
    <property type="component" value="Chromosome 4"/>
</dbReference>
<evidence type="ECO:0000313" key="1">
    <source>
        <dbReference type="EMBL" id="KAI4373537.1"/>
    </source>
</evidence>
<sequence>MNVSSTQVLYQSAPFQAAILFVSGPLVTSYAGFYRDVVLDSGGGELQHVPGDRKDIPHNITGARSPQDMPRPCIWVHTASRPVYAEEHPGILVAILGMGLYSFFSVQENKEKQLVDLSSLVKEEDAYGLLAANCMNTGLQDKDTQDVMKSDKDSAV</sequence>
<name>A0ACB9RC32_9MYRT</name>
<gene>
    <name evidence="1" type="ORF">MLD38_011654</name>
</gene>
<proteinExistence type="predicted"/>
<accession>A0ACB9RC32</accession>
<reference evidence="2" key="1">
    <citation type="journal article" date="2023" name="Front. Plant Sci.">
        <title>Chromosomal-level genome assembly of Melastoma candidum provides insights into trichome evolution.</title>
        <authorList>
            <person name="Zhong Y."/>
            <person name="Wu W."/>
            <person name="Sun C."/>
            <person name="Zou P."/>
            <person name="Liu Y."/>
            <person name="Dai S."/>
            <person name="Zhou R."/>
        </authorList>
    </citation>
    <scope>NUCLEOTIDE SEQUENCE [LARGE SCALE GENOMIC DNA]</scope>
</reference>
<comment type="caution">
    <text evidence="1">The sequence shown here is derived from an EMBL/GenBank/DDBJ whole genome shotgun (WGS) entry which is preliminary data.</text>
</comment>
<keyword evidence="2" id="KW-1185">Reference proteome</keyword>
<organism evidence="1 2">
    <name type="scientific">Melastoma candidum</name>
    <dbReference type="NCBI Taxonomy" id="119954"/>
    <lineage>
        <taxon>Eukaryota</taxon>
        <taxon>Viridiplantae</taxon>
        <taxon>Streptophyta</taxon>
        <taxon>Embryophyta</taxon>
        <taxon>Tracheophyta</taxon>
        <taxon>Spermatophyta</taxon>
        <taxon>Magnoliopsida</taxon>
        <taxon>eudicotyledons</taxon>
        <taxon>Gunneridae</taxon>
        <taxon>Pentapetalae</taxon>
        <taxon>rosids</taxon>
        <taxon>malvids</taxon>
        <taxon>Myrtales</taxon>
        <taxon>Melastomataceae</taxon>
        <taxon>Melastomatoideae</taxon>
        <taxon>Melastomateae</taxon>
        <taxon>Melastoma</taxon>
    </lineage>
</organism>
<protein>
    <submittedName>
        <fullName evidence="1">Uncharacterized protein</fullName>
    </submittedName>
</protein>
<evidence type="ECO:0000313" key="2">
    <source>
        <dbReference type="Proteomes" id="UP001057402"/>
    </source>
</evidence>
<dbReference type="EMBL" id="CM042883">
    <property type="protein sequence ID" value="KAI4373537.1"/>
    <property type="molecule type" value="Genomic_DNA"/>
</dbReference>